<gene>
    <name evidence="1" type="ORF">ALEPTO_LOCUS13992</name>
</gene>
<protein>
    <submittedName>
        <fullName evidence="1">4039_t:CDS:1</fullName>
    </submittedName>
</protein>
<dbReference type="EMBL" id="CAJVPS010050596">
    <property type="protein sequence ID" value="CAG8768097.1"/>
    <property type="molecule type" value="Genomic_DNA"/>
</dbReference>
<dbReference type="AlphaFoldDB" id="A0A9N9J8L2"/>
<name>A0A9N9J8L2_9GLOM</name>
<organism evidence="1 2">
    <name type="scientific">Ambispora leptoticha</name>
    <dbReference type="NCBI Taxonomy" id="144679"/>
    <lineage>
        <taxon>Eukaryota</taxon>
        <taxon>Fungi</taxon>
        <taxon>Fungi incertae sedis</taxon>
        <taxon>Mucoromycota</taxon>
        <taxon>Glomeromycotina</taxon>
        <taxon>Glomeromycetes</taxon>
        <taxon>Archaeosporales</taxon>
        <taxon>Ambisporaceae</taxon>
        <taxon>Ambispora</taxon>
    </lineage>
</organism>
<evidence type="ECO:0000313" key="2">
    <source>
        <dbReference type="Proteomes" id="UP000789508"/>
    </source>
</evidence>
<dbReference type="Proteomes" id="UP000789508">
    <property type="component" value="Unassembled WGS sequence"/>
</dbReference>
<keyword evidence="2" id="KW-1185">Reference proteome</keyword>
<evidence type="ECO:0000313" key="1">
    <source>
        <dbReference type="EMBL" id="CAG8768097.1"/>
    </source>
</evidence>
<sequence>AELQTKLDAAKEPAKKIYQAFKDSGKDDDKKTDEVYTALVKLIEELESTSSWDDKPGE</sequence>
<accession>A0A9N9J8L2</accession>
<comment type="caution">
    <text evidence="1">The sequence shown here is derived from an EMBL/GenBank/DDBJ whole genome shotgun (WGS) entry which is preliminary data.</text>
</comment>
<proteinExistence type="predicted"/>
<feature type="non-terminal residue" evidence="1">
    <location>
        <position position="1"/>
    </location>
</feature>
<reference evidence="1" key="1">
    <citation type="submission" date="2021-06" db="EMBL/GenBank/DDBJ databases">
        <authorList>
            <person name="Kallberg Y."/>
            <person name="Tangrot J."/>
            <person name="Rosling A."/>
        </authorList>
    </citation>
    <scope>NUCLEOTIDE SEQUENCE</scope>
    <source>
        <strain evidence="1">FL130A</strain>
    </source>
</reference>